<feature type="compositionally biased region" description="Basic and acidic residues" evidence="1">
    <location>
        <begin position="68"/>
        <end position="83"/>
    </location>
</feature>
<reference evidence="3 4" key="1">
    <citation type="submission" date="2017-05" db="EMBL/GenBank/DDBJ databases">
        <title>Complete and WGS of Bordetella genogroups.</title>
        <authorList>
            <person name="Spilker T."/>
            <person name="LiPuma J."/>
        </authorList>
    </citation>
    <scope>NUCLEOTIDE SEQUENCE [LARGE SCALE GENOMIC DNA]</scope>
    <source>
        <strain evidence="3 4">AU17164</strain>
    </source>
</reference>
<name>A0A1W6YZ62_9BORD</name>
<feature type="region of interest" description="Disordered" evidence="1">
    <location>
        <begin position="164"/>
        <end position="190"/>
    </location>
</feature>
<feature type="compositionally biased region" description="Low complexity" evidence="1">
    <location>
        <begin position="36"/>
        <end position="47"/>
    </location>
</feature>
<evidence type="ECO:0000313" key="3">
    <source>
        <dbReference type="EMBL" id="ARP86244.1"/>
    </source>
</evidence>
<protein>
    <submittedName>
        <fullName evidence="3">Uncharacterized protein</fullName>
    </submittedName>
</protein>
<feature type="transmembrane region" description="Helical" evidence="2">
    <location>
        <begin position="143"/>
        <end position="160"/>
    </location>
</feature>
<keyword evidence="4" id="KW-1185">Reference proteome</keyword>
<keyword evidence="2" id="KW-0812">Transmembrane</keyword>
<evidence type="ECO:0000313" key="4">
    <source>
        <dbReference type="Proteomes" id="UP000194139"/>
    </source>
</evidence>
<dbReference type="RefSeq" id="WP_086072086.1">
    <property type="nucleotide sequence ID" value="NZ_CP021109.1"/>
</dbReference>
<sequence length="190" mass="20059">MIDGEPKDGDYVRYIEQLVHRGQSAPGQVSAGMREPAAGSAAGPAPGQTAREAGQPAGRIAMPWKTGANRDDPARTIAEKSNTEPETTGSPGQPPSRDDTLAARAGKRRSAVAVAIVALAIMWQAIRLLAAALRAPQFDWNDLVPVAFLLIFAGVLWRAATSQRSRANQPPARLPPLTTLPTGAPGKSRR</sequence>
<proteinExistence type="predicted"/>
<evidence type="ECO:0000256" key="1">
    <source>
        <dbReference type="SAM" id="MobiDB-lite"/>
    </source>
</evidence>
<feature type="transmembrane region" description="Helical" evidence="2">
    <location>
        <begin position="111"/>
        <end position="131"/>
    </location>
</feature>
<evidence type="ECO:0000256" key="2">
    <source>
        <dbReference type="SAM" id="Phobius"/>
    </source>
</evidence>
<keyword evidence="2" id="KW-1133">Transmembrane helix</keyword>
<accession>A0A1W6YZ62</accession>
<keyword evidence="2" id="KW-0472">Membrane</keyword>
<feature type="compositionally biased region" description="Low complexity" evidence="1">
    <location>
        <begin position="175"/>
        <end position="190"/>
    </location>
</feature>
<organism evidence="3 4">
    <name type="scientific">Bordetella genomosp. 9</name>
    <dbReference type="NCBI Taxonomy" id="1416803"/>
    <lineage>
        <taxon>Bacteria</taxon>
        <taxon>Pseudomonadati</taxon>
        <taxon>Pseudomonadota</taxon>
        <taxon>Betaproteobacteria</taxon>
        <taxon>Burkholderiales</taxon>
        <taxon>Alcaligenaceae</taxon>
        <taxon>Bordetella</taxon>
    </lineage>
</organism>
<gene>
    <name evidence="3" type="ORF">CAL13_08555</name>
</gene>
<dbReference type="EMBL" id="CP021109">
    <property type="protein sequence ID" value="ARP86244.1"/>
    <property type="molecule type" value="Genomic_DNA"/>
</dbReference>
<feature type="region of interest" description="Disordered" evidence="1">
    <location>
        <begin position="23"/>
        <end position="104"/>
    </location>
</feature>
<dbReference type="Proteomes" id="UP000194139">
    <property type="component" value="Chromosome"/>
</dbReference>
<dbReference type="AlphaFoldDB" id="A0A1W6YZ62"/>